<feature type="transmembrane region" description="Helical" evidence="1">
    <location>
        <begin position="32"/>
        <end position="53"/>
    </location>
</feature>
<organism evidence="3 4">
    <name type="scientific">Brevundimonas bullata</name>
    <dbReference type="NCBI Taxonomy" id="13160"/>
    <lineage>
        <taxon>Bacteria</taxon>
        <taxon>Pseudomonadati</taxon>
        <taxon>Pseudomonadota</taxon>
        <taxon>Alphaproteobacteria</taxon>
        <taxon>Caulobacterales</taxon>
        <taxon>Caulobacteraceae</taxon>
        <taxon>Brevundimonas</taxon>
    </lineage>
</organism>
<feature type="transmembrane region" description="Helical" evidence="1">
    <location>
        <begin position="65"/>
        <end position="88"/>
    </location>
</feature>
<sequence>MTHLSRTSSLSKSEAGRMIQDSKAMTAEVGSAWLASATLHLAIPFVVALAFGWNRTVVGPETSLIISWTFWYGFIQMIWIGAAVGSELVYRLLAPWRPPLWLITVLGPVAIAVLMLGVYAPMVEFGRSLGGGGLMSATRVAPAFSLDFTMQFLRNILPGTVLWVGVNYLFDRMVGTPRYRYPDLPQAARSHSAEPPSPPILHRLSDDLQGDLLFLQAKDHYVRVATTAGQKLVHSRFSDAITAAHPVGGAQVHRSFWVAYSAIIELKKTSSGAYSVLIADGTLLPVSRTYLDNLRKQHSRPT</sequence>
<proteinExistence type="predicted"/>
<gene>
    <name evidence="3" type="ORF">HNP32_003020</name>
</gene>
<comment type="caution">
    <text evidence="3">The sequence shown here is derived from an EMBL/GenBank/DDBJ whole genome shotgun (WGS) entry which is preliminary data.</text>
</comment>
<evidence type="ECO:0000313" key="4">
    <source>
        <dbReference type="Proteomes" id="UP000539957"/>
    </source>
</evidence>
<dbReference type="RefSeq" id="WP_184272192.1">
    <property type="nucleotide sequence ID" value="NZ_JACHKY010000005.1"/>
</dbReference>
<name>A0A7W7N5D1_9CAUL</name>
<keyword evidence="1" id="KW-1133">Transmembrane helix</keyword>
<feature type="domain" description="HTH LytTR-type" evidence="2">
    <location>
        <begin position="211"/>
        <end position="300"/>
    </location>
</feature>
<accession>A0A7W7N5D1</accession>
<protein>
    <recommendedName>
        <fullName evidence="2">HTH LytTR-type domain-containing protein</fullName>
    </recommendedName>
</protein>
<reference evidence="3 4" key="1">
    <citation type="submission" date="2020-08" db="EMBL/GenBank/DDBJ databases">
        <title>Functional genomics of gut bacteria from endangered species of beetles.</title>
        <authorList>
            <person name="Carlos-Shanley C."/>
        </authorList>
    </citation>
    <scope>NUCLEOTIDE SEQUENCE [LARGE SCALE GENOMIC DNA]</scope>
    <source>
        <strain evidence="3 4">S00123</strain>
    </source>
</reference>
<feature type="transmembrane region" description="Helical" evidence="1">
    <location>
        <begin position="152"/>
        <end position="170"/>
    </location>
</feature>
<evidence type="ECO:0000313" key="3">
    <source>
        <dbReference type="EMBL" id="MBB4799264.1"/>
    </source>
</evidence>
<dbReference type="Pfam" id="PF04397">
    <property type="entry name" value="LytTR"/>
    <property type="match status" value="1"/>
</dbReference>
<dbReference type="Proteomes" id="UP000539957">
    <property type="component" value="Unassembled WGS sequence"/>
</dbReference>
<keyword evidence="1" id="KW-0812">Transmembrane</keyword>
<feature type="transmembrane region" description="Helical" evidence="1">
    <location>
        <begin position="100"/>
        <end position="120"/>
    </location>
</feature>
<dbReference type="EMBL" id="JACHKY010000005">
    <property type="protein sequence ID" value="MBB4799264.1"/>
    <property type="molecule type" value="Genomic_DNA"/>
</dbReference>
<dbReference type="SMART" id="SM00850">
    <property type="entry name" value="LytTR"/>
    <property type="match status" value="1"/>
</dbReference>
<dbReference type="GO" id="GO:0003677">
    <property type="term" value="F:DNA binding"/>
    <property type="evidence" value="ECO:0007669"/>
    <property type="project" value="InterPro"/>
</dbReference>
<dbReference type="AlphaFoldDB" id="A0A7W7N5D1"/>
<dbReference type="InterPro" id="IPR007492">
    <property type="entry name" value="LytTR_DNA-bd_dom"/>
</dbReference>
<keyword evidence="4" id="KW-1185">Reference proteome</keyword>
<keyword evidence="1" id="KW-0472">Membrane</keyword>
<evidence type="ECO:0000259" key="2">
    <source>
        <dbReference type="PROSITE" id="PS50930"/>
    </source>
</evidence>
<dbReference type="PROSITE" id="PS50930">
    <property type="entry name" value="HTH_LYTTR"/>
    <property type="match status" value="1"/>
</dbReference>
<dbReference type="Gene3D" id="2.40.50.1020">
    <property type="entry name" value="LytTr DNA-binding domain"/>
    <property type="match status" value="1"/>
</dbReference>
<evidence type="ECO:0000256" key="1">
    <source>
        <dbReference type="SAM" id="Phobius"/>
    </source>
</evidence>